<comment type="caution">
    <text evidence="1">The sequence shown here is derived from an EMBL/GenBank/DDBJ whole genome shotgun (WGS) entry which is preliminary data.</text>
</comment>
<accession>A0A1F5NYY5</accession>
<organism evidence="1 2">
    <name type="scientific">Candidatus Doudnabacteria bacterium RIFCSPHIGHO2_01_FULL_49_9</name>
    <dbReference type="NCBI Taxonomy" id="1817827"/>
    <lineage>
        <taxon>Bacteria</taxon>
        <taxon>Candidatus Doudnaibacteriota</taxon>
    </lineage>
</organism>
<evidence type="ECO:0000313" key="1">
    <source>
        <dbReference type="EMBL" id="OGE82859.1"/>
    </source>
</evidence>
<reference evidence="1 2" key="1">
    <citation type="journal article" date="2016" name="Nat. Commun.">
        <title>Thousands of microbial genomes shed light on interconnected biogeochemical processes in an aquifer system.</title>
        <authorList>
            <person name="Anantharaman K."/>
            <person name="Brown C.T."/>
            <person name="Hug L.A."/>
            <person name="Sharon I."/>
            <person name="Castelle C.J."/>
            <person name="Probst A.J."/>
            <person name="Thomas B.C."/>
            <person name="Singh A."/>
            <person name="Wilkins M.J."/>
            <person name="Karaoz U."/>
            <person name="Brodie E.L."/>
            <person name="Williams K.H."/>
            <person name="Hubbard S.S."/>
            <person name="Banfield J.F."/>
        </authorList>
    </citation>
    <scope>NUCLEOTIDE SEQUENCE [LARGE SCALE GENOMIC DNA]</scope>
</reference>
<dbReference type="EMBL" id="MFEN01000062">
    <property type="protein sequence ID" value="OGE82859.1"/>
    <property type="molecule type" value="Genomic_DNA"/>
</dbReference>
<gene>
    <name evidence="1" type="ORF">A2846_01270</name>
</gene>
<evidence type="ECO:0000313" key="2">
    <source>
        <dbReference type="Proteomes" id="UP000176339"/>
    </source>
</evidence>
<protein>
    <submittedName>
        <fullName evidence="1">Uncharacterized protein</fullName>
    </submittedName>
</protein>
<proteinExistence type="predicted"/>
<dbReference type="Proteomes" id="UP000176339">
    <property type="component" value="Unassembled WGS sequence"/>
</dbReference>
<dbReference type="AlphaFoldDB" id="A0A1F5NYY5"/>
<name>A0A1F5NYY5_9BACT</name>
<sequence>MDNTLRQALRKTRELRHQVENLLLGDDGEIWEAELKKWVTKRPCWVKPAFELYLYYKQRGAGGTGGHDIERHLDELPDIAKRAYSLEDKVVKDWLADPTTYPEELKGKNIFLWGSKRIDQFSRIEYLAWSGIRLVVLLRWIGDKWGDSDFALLKPAA</sequence>